<evidence type="ECO:0000313" key="1">
    <source>
        <dbReference type="EMBL" id="MBV6320317.1"/>
    </source>
</evidence>
<sequence length="83" mass="8958">MSGFFASVSHHECEIRELRADRELAIEYLKIAVQALGNPDECAAASRMLQALTEAYGGLESLRLDAGINGSDWKCATAALSSR</sequence>
<reference evidence="1" key="1">
    <citation type="submission" date="2021-07" db="EMBL/GenBank/DDBJ databases">
        <title>Characterization of violacein-producing bacteria and related species.</title>
        <authorList>
            <person name="Wilson H.S."/>
            <person name="De Leon M.E."/>
        </authorList>
    </citation>
    <scope>NUCLEOTIDE SEQUENCE</scope>
    <source>
        <strain evidence="1">HSC-15S17</strain>
    </source>
</reference>
<evidence type="ECO:0000313" key="2">
    <source>
        <dbReference type="EMBL" id="MCP2011765.1"/>
    </source>
</evidence>
<comment type="caution">
    <text evidence="1">The sequence shown here is derived from an EMBL/GenBank/DDBJ whole genome shotgun (WGS) entry which is preliminary data.</text>
</comment>
<dbReference type="EMBL" id="JALJZU010000012">
    <property type="protein sequence ID" value="MCP2011765.1"/>
    <property type="molecule type" value="Genomic_DNA"/>
</dbReference>
<dbReference type="Proteomes" id="UP001155901">
    <property type="component" value="Unassembled WGS sequence"/>
</dbReference>
<evidence type="ECO:0000313" key="4">
    <source>
        <dbReference type="Proteomes" id="UP001162889"/>
    </source>
</evidence>
<proteinExistence type="predicted"/>
<dbReference type="RefSeq" id="WP_217940999.1">
    <property type="nucleotide sequence ID" value="NZ_JAHTGR010000002.1"/>
</dbReference>
<evidence type="ECO:0000313" key="3">
    <source>
        <dbReference type="Proteomes" id="UP001155901"/>
    </source>
</evidence>
<dbReference type="AlphaFoldDB" id="A0AA41H3S4"/>
<reference evidence="2" key="2">
    <citation type="submission" date="2022-03" db="EMBL/GenBank/DDBJ databases">
        <title>Genome Encyclopedia of Bacteria and Archaea VI: Functional Genomics of Type Strains.</title>
        <authorList>
            <person name="Whitman W."/>
        </authorList>
    </citation>
    <scope>NUCLEOTIDE SEQUENCE</scope>
    <source>
        <strain evidence="2">HSC-15S17</strain>
    </source>
</reference>
<organism evidence="1 3">
    <name type="scientific">Duganella violaceipulchra</name>
    <dbReference type="NCBI Taxonomy" id="2849652"/>
    <lineage>
        <taxon>Bacteria</taxon>
        <taxon>Pseudomonadati</taxon>
        <taxon>Pseudomonadota</taxon>
        <taxon>Betaproteobacteria</taxon>
        <taxon>Burkholderiales</taxon>
        <taxon>Oxalobacteraceae</taxon>
        <taxon>Telluria group</taxon>
        <taxon>Duganella</taxon>
    </lineage>
</organism>
<dbReference type="Proteomes" id="UP001162889">
    <property type="component" value="Unassembled WGS sequence"/>
</dbReference>
<dbReference type="EMBL" id="JAHTGR010000002">
    <property type="protein sequence ID" value="MBV6320317.1"/>
    <property type="molecule type" value="Genomic_DNA"/>
</dbReference>
<accession>A0AA41H3S4</accession>
<name>A0AA41H3S4_9BURK</name>
<keyword evidence="4" id="KW-1185">Reference proteome</keyword>
<protein>
    <submittedName>
        <fullName evidence="1">Uncharacterized protein</fullName>
    </submittedName>
</protein>
<gene>
    <name evidence="1" type="ORF">KVP70_05155</name>
    <name evidence="2" type="ORF">L1274_005517</name>
</gene>